<feature type="domain" description="4'-phosphopantetheinyl transferase" evidence="9">
    <location>
        <begin position="6"/>
        <end position="107"/>
    </location>
</feature>
<comment type="cofactor">
    <cofactor evidence="8">
        <name>Mg(2+)</name>
        <dbReference type="ChEBI" id="CHEBI:18420"/>
    </cofactor>
</comment>
<dbReference type="NCBIfam" id="TIGR00556">
    <property type="entry name" value="pantethn_trn"/>
    <property type="match status" value="1"/>
</dbReference>
<dbReference type="EC" id="2.7.8.7" evidence="8"/>
<evidence type="ECO:0000256" key="2">
    <source>
        <dbReference type="ARBA" id="ARBA00022679"/>
    </source>
</evidence>
<keyword evidence="3 8" id="KW-0479">Metal-binding</keyword>
<evidence type="ECO:0000256" key="6">
    <source>
        <dbReference type="ARBA" id="ARBA00023098"/>
    </source>
</evidence>
<evidence type="ECO:0000313" key="10">
    <source>
        <dbReference type="EMBL" id="RSX50784.1"/>
    </source>
</evidence>
<dbReference type="InterPro" id="IPR008278">
    <property type="entry name" value="4-PPantetheinyl_Trfase_dom"/>
</dbReference>
<accession>A0A430FD40</accession>
<dbReference type="GO" id="GO:0005737">
    <property type="term" value="C:cytoplasm"/>
    <property type="evidence" value="ECO:0007669"/>
    <property type="project" value="UniProtKB-SubCell"/>
</dbReference>
<keyword evidence="1 8" id="KW-0444">Lipid biosynthesis</keyword>
<dbReference type="Pfam" id="PF01648">
    <property type="entry name" value="ACPS"/>
    <property type="match status" value="1"/>
</dbReference>
<dbReference type="SUPFAM" id="SSF56214">
    <property type="entry name" value="4'-phosphopantetheinyl transferase"/>
    <property type="match status" value="1"/>
</dbReference>
<dbReference type="EMBL" id="QXGL01000012">
    <property type="protein sequence ID" value="RSX50784.1"/>
    <property type="molecule type" value="Genomic_DNA"/>
</dbReference>
<evidence type="ECO:0000256" key="1">
    <source>
        <dbReference type="ARBA" id="ARBA00022516"/>
    </source>
</evidence>
<keyword evidence="4 8" id="KW-0276">Fatty acid metabolism</keyword>
<keyword evidence="6 8" id="KW-0443">Lipid metabolism</keyword>
<comment type="function">
    <text evidence="8">Transfers the 4'-phosphopantetheine moiety from coenzyme A to a Ser of acyl-carrier-protein.</text>
</comment>
<dbReference type="AlphaFoldDB" id="A0A430FD40"/>
<keyword evidence="7 8" id="KW-0275">Fatty acid biosynthesis</keyword>
<organism evidence="10 11">
    <name type="scientific">Bifidobacterium goeldii</name>
    <dbReference type="NCBI Taxonomy" id="2306975"/>
    <lineage>
        <taxon>Bacteria</taxon>
        <taxon>Bacillati</taxon>
        <taxon>Actinomycetota</taxon>
        <taxon>Actinomycetes</taxon>
        <taxon>Bifidobacteriales</taxon>
        <taxon>Bifidobacteriaceae</taxon>
        <taxon>Bifidobacterium</taxon>
    </lineage>
</organism>
<evidence type="ECO:0000256" key="5">
    <source>
        <dbReference type="ARBA" id="ARBA00022842"/>
    </source>
</evidence>
<dbReference type="Gene3D" id="3.90.470.20">
    <property type="entry name" value="4'-phosphopantetheinyl transferase domain"/>
    <property type="match status" value="1"/>
</dbReference>
<dbReference type="InterPro" id="IPR002582">
    <property type="entry name" value="ACPS"/>
</dbReference>
<dbReference type="GO" id="GO:0006633">
    <property type="term" value="P:fatty acid biosynthetic process"/>
    <property type="evidence" value="ECO:0007669"/>
    <property type="project" value="UniProtKB-UniRule"/>
</dbReference>
<keyword evidence="5 8" id="KW-0460">Magnesium</keyword>
<feature type="binding site" evidence="8">
    <location>
        <position position="10"/>
    </location>
    <ligand>
        <name>Mg(2+)</name>
        <dbReference type="ChEBI" id="CHEBI:18420"/>
    </ligand>
</feature>
<sequence length="148" mass="15955">MQTVFGLGHDVVDVPAFEQQLAQPGSRMRGLFSVREVRQAMGLAARKSDGEAVHLAAKWAGKEAVLKAWCEALGDNPAPYTIDVFPWAGIEILDDSLGRPRVVLRDDVERELCNSLPPSASPMVAPQWHISVSHDGGIASAIVVLVMS</sequence>
<proteinExistence type="inferred from homology"/>
<dbReference type="InterPro" id="IPR004568">
    <property type="entry name" value="Ppantetheine-prot_Trfase_dom"/>
</dbReference>
<dbReference type="GO" id="GO:0008897">
    <property type="term" value="F:holo-[acyl-carrier-protein] synthase activity"/>
    <property type="evidence" value="ECO:0007669"/>
    <property type="project" value="UniProtKB-UniRule"/>
</dbReference>
<comment type="catalytic activity">
    <reaction evidence="8">
        <text>apo-[ACP] + CoA = holo-[ACP] + adenosine 3',5'-bisphosphate + H(+)</text>
        <dbReference type="Rhea" id="RHEA:12068"/>
        <dbReference type="Rhea" id="RHEA-COMP:9685"/>
        <dbReference type="Rhea" id="RHEA-COMP:9690"/>
        <dbReference type="ChEBI" id="CHEBI:15378"/>
        <dbReference type="ChEBI" id="CHEBI:29999"/>
        <dbReference type="ChEBI" id="CHEBI:57287"/>
        <dbReference type="ChEBI" id="CHEBI:58343"/>
        <dbReference type="ChEBI" id="CHEBI:64479"/>
        <dbReference type="EC" id="2.7.8.7"/>
    </reaction>
</comment>
<dbReference type="HAMAP" id="MF_00101">
    <property type="entry name" value="AcpS"/>
    <property type="match status" value="1"/>
</dbReference>
<evidence type="ECO:0000256" key="8">
    <source>
        <dbReference type="HAMAP-Rule" id="MF_00101"/>
    </source>
</evidence>
<keyword evidence="11" id="KW-1185">Reference proteome</keyword>
<dbReference type="InterPro" id="IPR037143">
    <property type="entry name" value="4-PPantetheinyl_Trfase_dom_sf"/>
</dbReference>
<comment type="similarity">
    <text evidence="8">Belongs to the P-Pant transferase superfamily. AcpS family.</text>
</comment>
<evidence type="ECO:0000256" key="3">
    <source>
        <dbReference type="ARBA" id="ARBA00022723"/>
    </source>
</evidence>
<keyword evidence="8" id="KW-0963">Cytoplasm</keyword>
<evidence type="ECO:0000259" key="9">
    <source>
        <dbReference type="Pfam" id="PF01648"/>
    </source>
</evidence>
<evidence type="ECO:0000256" key="4">
    <source>
        <dbReference type="ARBA" id="ARBA00022832"/>
    </source>
</evidence>
<evidence type="ECO:0000256" key="7">
    <source>
        <dbReference type="ARBA" id="ARBA00023160"/>
    </source>
</evidence>
<dbReference type="Proteomes" id="UP000287533">
    <property type="component" value="Unassembled WGS sequence"/>
</dbReference>
<protein>
    <recommendedName>
        <fullName evidence="8">Holo-[acyl-carrier-protein] synthase</fullName>
        <shortName evidence="8">Holo-ACP synthase</shortName>
        <ecNumber evidence="8">2.7.8.7</ecNumber>
    </recommendedName>
    <alternativeName>
        <fullName evidence="8">4'-phosphopantetheinyl transferase AcpS</fullName>
    </alternativeName>
</protein>
<comment type="caution">
    <text evidence="10">The sequence shown here is derived from an EMBL/GenBank/DDBJ whole genome shotgun (WGS) entry which is preliminary data.</text>
</comment>
<name>A0A430FD40_9BIFI</name>
<gene>
    <name evidence="8" type="primary">acpS</name>
    <name evidence="10" type="ORF">D2E25_1977</name>
</gene>
<dbReference type="GO" id="GO:0000287">
    <property type="term" value="F:magnesium ion binding"/>
    <property type="evidence" value="ECO:0007669"/>
    <property type="project" value="UniProtKB-UniRule"/>
</dbReference>
<dbReference type="RefSeq" id="WP_125982435.1">
    <property type="nucleotide sequence ID" value="NZ_QXGL01000012.1"/>
</dbReference>
<comment type="subcellular location">
    <subcellularLocation>
        <location evidence="8">Cytoplasm</location>
    </subcellularLocation>
</comment>
<feature type="binding site" evidence="8">
    <location>
        <position position="63"/>
    </location>
    <ligand>
        <name>Mg(2+)</name>
        <dbReference type="ChEBI" id="CHEBI:18420"/>
    </ligand>
</feature>
<dbReference type="OrthoDB" id="517356at2"/>
<reference evidence="10 11" key="1">
    <citation type="submission" date="2018-09" db="EMBL/GenBank/DDBJ databases">
        <title>Characterization of the phylogenetic diversity of five novel species belonging to the genus Bifidobacterium.</title>
        <authorList>
            <person name="Lugli G.A."/>
            <person name="Duranti S."/>
            <person name="Milani C."/>
        </authorList>
    </citation>
    <scope>NUCLEOTIDE SEQUENCE [LARGE SCALE GENOMIC DNA]</scope>
    <source>
        <strain evidence="10 11">2034B</strain>
    </source>
</reference>
<evidence type="ECO:0000313" key="11">
    <source>
        <dbReference type="Proteomes" id="UP000287533"/>
    </source>
</evidence>
<keyword evidence="2 8" id="KW-0808">Transferase</keyword>